<sequence length="160" mass="18563">METSQPKRRRSIQRNHLVGHERLFLDYFAPTPIYPPALFCRRFRMKRSLFLRIQSKIEAHDSYFVQKRNSANKLGLSLLQKITAALRMLAYGVSGDLIDEYVQIGETTALESLKKFVATVIDVFSEEYLRKPNNEDITRLLAHGERQSFPDMLGSIDCMH</sequence>
<organism evidence="1 2">
    <name type="scientific">Lithocarpus litseifolius</name>
    <dbReference type="NCBI Taxonomy" id="425828"/>
    <lineage>
        <taxon>Eukaryota</taxon>
        <taxon>Viridiplantae</taxon>
        <taxon>Streptophyta</taxon>
        <taxon>Embryophyta</taxon>
        <taxon>Tracheophyta</taxon>
        <taxon>Spermatophyta</taxon>
        <taxon>Magnoliopsida</taxon>
        <taxon>eudicotyledons</taxon>
        <taxon>Gunneridae</taxon>
        <taxon>Pentapetalae</taxon>
        <taxon>rosids</taxon>
        <taxon>fabids</taxon>
        <taxon>Fagales</taxon>
        <taxon>Fagaceae</taxon>
        <taxon>Lithocarpus</taxon>
    </lineage>
</organism>
<gene>
    <name evidence="1" type="ORF">SO802_030296</name>
</gene>
<keyword evidence="2" id="KW-1185">Reference proteome</keyword>
<proteinExistence type="predicted"/>
<dbReference type="Pfam" id="PF04827">
    <property type="entry name" value="Plant_tran"/>
    <property type="match status" value="1"/>
</dbReference>
<evidence type="ECO:0000313" key="1">
    <source>
        <dbReference type="EMBL" id="KAK9985345.1"/>
    </source>
</evidence>
<dbReference type="InterPro" id="IPR006912">
    <property type="entry name" value="Harbinger_derived_prot"/>
</dbReference>
<dbReference type="Proteomes" id="UP001459277">
    <property type="component" value="Unassembled WGS sequence"/>
</dbReference>
<dbReference type="PANTHER" id="PTHR47150:SF7">
    <property type="entry name" value="NUCLEASE"/>
    <property type="match status" value="1"/>
</dbReference>
<name>A0AAW2BKD8_9ROSI</name>
<protein>
    <recommendedName>
        <fullName evidence="3">Nuclease HARBI1</fullName>
    </recommendedName>
</protein>
<reference evidence="1 2" key="1">
    <citation type="submission" date="2024-01" db="EMBL/GenBank/DDBJ databases">
        <title>A telomere-to-telomere, gap-free genome of sweet tea (Lithocarpus litseifolius).</title>
        <authorList>
            <person name="Zhou J."/>
        </authorList>
    </citation>
    <scope>NUCLEOTIDE SEQUENCE [LARGE SCALE GENOMIC DNA]</scope>
    <source>
        <strain evidence="1">Zhou-2022a</strain>
        <tissue evidence="1">Leaf</tissue>
    </source>
</reference>
<accession>A0AAW2BKD8</accession>
<dbReference type="EMBL" id="JAZDWU010000011">
    <property type="protein sequence ID" value="KAK9985345.1"/>
    <property type="molecule type" value="Genomic_DNA"/>
</dbReference>
<evidence type="ECO:0008006" key="3">
    <source>
        <dbReference type="Google" id="ProtNLM"/>
    </source>
</evidence>
<comment type="caution">
    <text evidence="1">The sequence shown here is derived from an EMBL/GenBank/DDBJ whole genome shotgun (WGS) entry which is preliminary data.</text>
</comment>
<dbReference type="PANTHER" id="PTHR47150">
    <property type="entry name" value="OS12G0169200 PROTEIN"/>
    <property type="match status" value="1"/>
</dbReference>
<evidence type="ECO:0000313" key="2">
    <source>
        <dbReference type="Proteomes" id="UP001459277"/>
    </source>
</evidence>
<dbReference type="AlphaFoldDB" id="A0AAW2BKD8"/>